<evidence type="ECO:0000256" key="6">
    <source>
        <dbReference type="ARBA" id="ARBA00022692"/>
    </source>
</evidence>
<dbReference type="AlphaFoldDB" id="A0A5J5EWV1"/>
<keyword evidence="17" id="KW-1185">Reference proteome</keyword>
<evidence type="ECO:0000256" key="1">
    <source>
        <dbReference type="ARBA" id="ARBA00002238"/>
    </source>
</evidence>
<dbReference type="GO" id="GO:0005743">
    <property type="term" value="C:mitochondrial inner membrane"/>
    <property type="evidence" value="ECO:0007669"/>
    <property type="project" value="UniProtKB-SubCell"/>
</dbReference>
<dbReference type="GO" id="GO:0055085">
    <property type="term" value="P:transmembrane transport"/>
    <property type="evidence" value="ECO:0007669"/>
    <property type="project" value="InterPro"/>
</dbReference>
<keyword evidence="9 15" id="KW-1133">Transmembrane helix</keyword>
<evidence type="ECO:0000256" key="14">
    <source>
        <dbReference type="SAM" id="MobiDB-lite"/>
    </source>
</evidence>
<feature type="region of interest" description="Disordered" evidence="14">
    <location>
        <begin position="1"/>
        <end position="42"/>
    </location>
</feature>
<dbReference type="InParanoid" id="A0A5J5EWV1"/>
<organism evidence="16 17">
    <name type="scientific">Sphaerosporella brunnea</name>
    <dbReference type="NCBI Taxonomy" id="1250544"/>
    <lineage>
        <taxon>Eukaryota</taxon>
        <taxon>Fungi</taxon>
        <taxon>Dikarya</taxon>
        <taxon>Ascomycota</taxon>
        <taxon>Pezizomycotina</taxon>
        <taxon>Pezizomycetes</taxon>
        <taxon>Pezizales</taxon>
        <taxon>Pyronemataceae</taxon>
        <taxon>Sphaerosporella</taxon>
    </lineage>
</organism>
<evidence type="ECO:0000313" key="16">
    <source>
        <dbReference type="EMBL" id="KAA8905752.1"/>
    </source>
</evidence>
<protein>
    <recommendedName>
        <fullName evidence="4">Mitochondrial thiamine pyrophosphate carrier 1</fullName>
    </recommendedName>
</protein>
<evidence type="ECO:0000256" key="2">
    <source>
        <dbReference type="ARBA" id="ARBA00004448"/>
    </source>
</evidence>
<proteinExistence type="inferred from homology"/>
<evidence type="ECO:0000256" key="4">
    <source>
        <dbReference type="ARBA" id="ARBA00021935"/>
    </source>
</evidence>
<dbReference type="FunCoup" id="A0A5J5EWV1">
    <property type="interactions" value="237"/>
</dbReference>
<feature type="transmembrane region" description="Helical" evidence="15">
    <location>
        <begin position="322"/>
        <end position="344"/>
    </location>
</feature>
<reference evidence="16 17" key="1">
    <citation type="submission" date="2019-09" db="EMBL/GenBank/DDBJ databases">
        <title>Draft genome of the ectomycorrhizal ascomycete Sphaerosporella brunnea.</title>
        <authorList>
            <consortium name="DOE Joint Genome Institute"/>
            <person name="Benucci G.M."/>
            <person name="Marozzi G."/>
            <person name="Antonielli L."/>
            <person name="Sanchez S."/>
            <person name="Marco P."/>
            <person name="Wang X."/>
            <person name="Falini L.B."/>
            <person name="Barry K."/>
            <person name="Haridas S."/>
            <person name="Lipzen A."/>
            <person name="Labutti K."/>
            <person name="Grigoriev I.V."/>
            <person name="Murat C."/>
            <person name="Martin F."/>
            <person name="Albertini E."/>
            <person name="Donnini D."/>
            <person name="Bonito G."/>
        </authorList>
    </citation>
    <scope>NUCLEOTIDE SEQUENCE [LARGE SCALE GENOMIC DNA]</scope>
    <source>
        <strain evidence="16 17">Sb_GMNB300</strain>
    </source>
</reference>
<evidence type="ECO:0000256" key="11">
    <source>
        <dbReference type="ARBA" id="ARBA00023136"/>
    </source>
</evidence>
<feature type="repeat" description="Solcar" evidence="12">
    <location>
        <begin position="262"/>
        <end position="350"/>
    </location>
</feature>
<keyword evidence="8" id="KW-0999">Mitochondrion inner membrane</keyword>
<evidence type="ECO:0000256" key="5">
    <source>
        <dbReference type="ARBA" id="ARBA00022448"/>
    </source>
</evidence>
<gene>
    <name evidence="16" type="ORF">FN846DRAFT_735091</name>
</gene>
<feature type="compositionally biased region" description="Polar residues" evidence="14">
    <location>
        <begin position="12"/>
        <end position="22"/>
    </location>
</feature>
<dbReference type="PROSITE" id="PS50920">
    <property type="entry name" value="SOLCAR"/>
    <property type="match status" value="3"/>
</dbReference>
<evidence type="ECO:0000256" key="3">
    <source>
        <dbReference type="ARBA" id="ARBA00006375"/>
    </source>
</evidence>
<evidence type="ECO:0000256" key="12">
    <source>
        <dbReference type="PROSITE-ProRule" id="PRU00282"/>
    </source>
</evidence>
<keyword evidence="6 12" id="KW-0812">Transmembrane</keyword>
<dbReference type="Proteomes" id="UP000326924">
    <property type="component" value="Unassembled WGS sequence"/>
</dbReference>
<dbReference type="InterPro" id="IPR002167">
    <property type="entry name" value="GDC-like"/>
</dbReference>
<dbReference type="PANTHER" id="PTHR24089">
    <property type="entry name" value="SOLUTE CARRIER FAMILY 25"/>
    <property type="match status" value="1"/>
</dbReference>
<dbReference type="InterPro" id="IPR023395">
    <property type="entry name" value="MCP_dom_sf"/>
</dbReference>
<keyword evidence="7" id="KW-0677">Repeat</keyword>
<dbReference type="SUPFAM" id="SSF103506">
    <property type="entry name" value="Mitochondrial carrier"/>
    <property type="match status" value="1"/>
</dbReference>
<dbReference type="InterPro" id="IPR018108">
    <property type="entry name" value="MCP_transmembrane"/>
</dbReference>
<evidence type="ECO:0000256" key="15">
    <source>
        <dbReference type="SAM" id="Phobius"/>
    </source>
</evidence>
<dbReference type="OrthoDB" id="270584at2759"/>
<feature type="repeat" description="Solcar" evidence="12">
    <location>
        <begin position="146"/>
        <end position="240"/>
    </location>
</feature>
<evidence type="ECO:0000256" key="10">
    <source>
        <dbReference type="ARBA" id="ARBA00023128"/>
    </source>
</evidence>
<comment type="similarity">
    <text evidence="3 13">Belongs to the mitochondrial carrier (TC 2.A.29) family.</text>
</comment>
<evidence type="ECO:0000256" key="8">
    <source>
        <dbReference type="ARBA" id="ARBA00022792"/>
    </source>
</evidence>
<evidence type="ECO:0000256" key="13">
    <source>
        <dbReference type="RuleBase" id="RU000488"/>
    </source>
</evidence>
<comment type="caution">
    <text evidence="16">The sequence shown here is derived from an EMBL/GenBank/DDBJ whole genome shotgun (WGS) entry which is preliminary data.</text>
</comment>
<dbReference type="PRINTS" id="PR00928">
    <property type="entry name" value="GRAVESDC"/>
</dbReference>
<sequence>MPEALTLKGHDQSTVAASTVQTPEDAAPITATRRPLARSPRDKQSLDYMLRSGLAGGLAGCAAKTLIAPLDRVKILFQASNPQFLKYTGSWKGVFYAVQDIRRNEGLLGLYRGHSATLLRIFPYAAIKFAAYEQIRNVLIKSKEQETPLRRLAAGSLAGVTSVFFTYPLEVVRVRLAFETGKDRRMGLRDLCRTIYHERHTSYGVLGGISNFYRGFTPTVLGMLPYAGVSFLCHDIACDWLRTLKFARYDNHALEKDGKSVLKVWAELVGGGLAGMAGQTASYPLEVIRRRMQVRGAMGDQRFPGIVETAAMIWRERRLRGFFVGLSIGYAKVIPMVATSFLVYDRAKLYLGIA</sequence>
<dbReference type="PRINTS" id="PR00926">
    <property type="entry name" value="MITOCARRIER"/>
</dbReference>
<comment type="subcellular location">
    <subcellularLocation>
        <location evidence="2">Mitochondrion inner membrane</location>
        <topology evidence="2">Multi-pass membrane protein</topology>
    </subcellularLocation>
</comment>
<evidence type="ECO:0000256" key="7">
    <source>
        <dbReference type="ARBA" id="ARBA00022737"/>
    </source>
</evidence>
<evidence type="ECO:0000313" key="17">
    <source>
        <dbReference type="Proteomes" id="UP000326924"/>
    </source>
</evidence>
<dbReference type="Gene3D" id="1.50.40.10">
    <property type="entry name" value="Mitochondrial carrier domain"/>
    <property type="match status" value="1"/>
</dbReference>
<keyword evidence="10" id="KW-0496">Mitochondrion</keyword>
<dbReference type="Pfam" id="PF00153">
    <property type="entry name" value="Mito_carr"/>
    <property type="match status" value="3"/>
</dbReference>
<accession>A0A5J5EWV1</accession>
<comment type="function">
    <text evidence="1">Mitochondrial transporter that mediates uptake of thiamine pyrophosphate (ThPP) into mitochondria.</text>
</comment>
<dbReference type="EMBL" id="VXIS01000096">
    <property type="protein sequence ID" value="KAA8905752.1"/>
    <property type="molecule type" value="Genomic_DNA"/>
</dbReference>
<evidence type="ECO:0000256" key="9">
    <source>
        <dbReference type="ARBA" id="ARBA00022989"/>
    </source>
</evidence>
<keyword evidence="5 13" id="KW-0813">Transport</keyword>
<feature type="repeat" description="Solcar" evidence="12">
    <location>
        <begin position="47"/>
        <end position="138"/>
    </location>
</feature>
<name>A0A5J5EWV1_9PEZI</name>
<dbReference type="InterPro" id="IPR002067">
    <property type="entry name" value="MCP"/>
</dbReference>
<keyword evidence="11 12" id="KW-0472">Membrane</keyword>